<evidence type="ECO:0000256" key="7">
    <source>
        <dbReference type="SAM" id="MobiDB-lite"/>
    </source>
</evidence>
<dbReference type="InterPro" id="IPR044759">
    <property type="entry name" value="bZIP_RF2"/>
</dbReference>
<evidence type="ECO:0000256" key="4">
    <source>
        <dbReference type="ARBA" id="ARBA00023163"/>
    </source>
</evidence>
<dbReference type="SUPFAM" id="SSF57959">
    <property type="entry name" value="Leucine zipper domain"/>
    <property type="match status" value="2"/>
</dbReference>
<evidence type="ECO:0000256" key="5">
    <source>
        <dbReference type="ARBA" id="ARBA00023242"/>
    </source>
</evidence>
<feature type="region of interest" description="Disordered" evidence="7">
    <location>
        <begin position="652"/>
        <end position="678"/>
    </location>
</feature>
<feature type="coiled-coil region" evidence="6">
    <location>
        <begin position="343"/>
        <end position="412"/>
    </location>
</feature>
<dbReference type="Gene3D" id="1.20.5.170">
    <property type="match status" value="2"/>
</dbReference>
<accession>A0ABQ8A0X0</accession>
<dbReference type="InterPro" id="IPR004827">
    <property type="entry name" value="bZIP"/>
</dbReference>
<feature type="compositionally biased region" description="Polar residues" evidence="7">
    <location>
        <begin position="430"/>
        <end position="446"/>
    </location>
</feature>
<dbReference type="InterPro" id="IPR046347">
    <property type="entry name" value="bZIP_sf"/>
</dbReference>
<gene>
    <name evidence="9" type="ORF">HID58_061942</name>
</gene>
<keyword evidence="3" id="KW-0238">DNA-binding</keyword>
<dbReference type="CDD" id="cd14703">
    <property type="entry name" value="bZIP_plant_RF2"/>
    <property type="match status" value="2"/>
</dbReference>
<feature type="compositionally biased region" description="Basic and acidic residues" evidence="7">
    <location>
        <begin position="223"/>
        <end position="233"/>
    </location>
</feature>
<proteinExistence type="predicted"/>
<feature type="domain" description="BZIP" evidence="8">
    <location>
        <begin position="750"/>
        <end position="813"/>
    </location>
</feature>
<keyword evidence="4" id="KW-0804">Transcription</keyword>
<feature type="region of interest" description="Disordered" evidence="7">
    <location>
        <begin position="844"/>
        <end position="889"/>
    </location>
</feature>
<feature type="compositionally biased region" description="Basic and acidic residues" evidence="7">
    <location>
        <begin position="610"/>
        <end position="625"/>
    </location>
</feature>
<feature type="domain" description="BZIP" evidence="8">
    <location>
        <begin position="311"/>
        <end position="363"/>
    </location>
</feature>
<feature type="compositionally biased region" description="Polar residues" evidence="7">
    <location>
        <begin position="573"/>
        <end position="583"/>
    </location>
</feature>
<feature type="region of interest" description="Disordered" evidence="7">
    <location>
        <begin position="520"/>
        <end position="625"/>
    </location>
</feature>
<evidence type="ECO:0000259" key="8">
    <source>
        <dbReference type="PROSITE" id="PS50217"/>
    </source>
</evidence>
<keyword evidence="6" id="KW-0175">Coiled coil</keyword>
<dbReference type="SMART" id="SM00338">
    <property type="entry name" value="BRLZ"/>
    <property type="match status" value="2"/>
</dbReference>
<comment type="subcellular location">
    <subcellularLocation>
        <location evidence="1">Nucleus</location>
    </subcellularLocation>
</comment>
<dbReference type="EMBL" id="JAGKQM010000014">
    <property type="protein sequence ID" value="KAH0885846.1"/>
    <property type="molecule type" value="Genomic_DNA"/>
</dbReference>
<feature type="region of interest" description="Disordered" evidence="7">
    <location>
        <begin position="420"/>
        <end position="490"/>
    </location>
</feature>
<sequence>MKKETRQLPYDAETRTTPFFVSTLMDGHANIPPSYTGLSQYPATYPFGDESSNRATMPPPCGSSLPTVPPYYQITPTIQPSQNFIPGSSPSLSMSSQPSSSLYSFPPLSPSSFLDFPSARVANKEMAYPPLPYTGGSGSSLPSSVFSVPPTYRAFPSATVANNDMALPPIAYMMPNSSYAEGSKTHKRASSDSIRLNSLMASNRIYPNPIDMPVGVRTQNESVGDKSSSHNEDVNVDVPNGNKRRAGNEIAPPSRIWRSVSAGSSLNEAPSLPQGVSVDVGNDTAFGGMFTPEQLRKIAASDELKAMAASDPKRLKRRLSNRESAARSKERKALHQFELEVKVERLETQIDTLTAVLKLEKRERMAADHECARLRTSLDGADEQARVHHDLIEQLNGEVRRLTEEARRLREESFFFPTLVEDQMGGGSGTDASTVQRANSSSSSIPKQPAPITPNHHLNPPLLRSPQPFSGGGGAGNRVGAPPPIPSYSQIPATLQLKHSRSTSQPSSFFSFDSLPPLNPSPVSAEERNGAGFSPSLPPSPFTMCHSSSRMVGVGGGDGENLPPRKSHRRSNSDVTFGFSSIMSPPLIPSRSLERSVSGGEVASDWSNLVKEEPGEGGGRKKSESEAMDDVFRAYMNLDNIDVLNSFGGNETVDSSGSEGESSVKVSSGVKRRAGGDIVPTGRHYRSVSVDSGFMGKLDLGGDEKLPVKASPTNSGEGNSSVEFGNSEFTAAEMKKISADEKLAEIVMADPKRVKRILANRVSAARSKERKTQYMAELEHKVQTLQSEATTLSAQLTHLQRDSMGLTNQNNELKFRLQAMEQQAQLRDALSEKLTEEVQRLKMVIGETSSRSSSSRRESNISKTTLSPEMFQQLSISQQQMQHSKAQIK</sequence>
<dbReference type="Pfam" id="PF00170">
    <property type="entry name" value="bZIP_1"/>
    <property type="match status" value="1"/>
</dbReference>
<dbReference type="PANTHER" id="PTHR13690">
    <property type="entry name" value="TRANSCRIPTION FACTOR POSF21-RELATED"/>
    <property type="match status" value="1"/>
</dbReference>
<feature type="region of interest" description="Disordered" evidence="7">
    <location>
        <begin position="306"/>
        <end position="331"/>
    </location>
</feature>
<evidence type="ECO:0000256" key="1">
    <source>
        <dbReference type="ARBA" id="ARBA00004123"/>
    </source>
</evidence>
<keyword evidence="10" id="KW-1185">Reference proteome</keyword>
<evidence type="ECO:0000313" key="10">
    <source>
        <dbReference type="Proteomes" id="UP000824890"/>
    </source>
</evidence>
<evidence type="ECO:0000256" key="6">
    <source>
        <dbReference type="SAM" id="Coils"/>
    </source>
</evidence>
<feature type="compositionally biased region" description="Low complexity" evidence="7">
    <location>
        <begin position="655"/>
        <end position="669"/>
    </location>
</feature>
<evidence type="ECO:0000313" key="9">
    <source>
        <dbReference type="EMBL" id="KAH0885846.1"/>
    </source>
</evidence>
<evidence type="ECO:0000256" key="3">
    <source>
        <dbReference type="ARBA" id="ARBA00023125"/>
    </source>
</evidence>
<dbReference type="PANTHER" id="PTHR13690:SF159">
    <property type="entry name" value="BZIP TRANSCRIPTION FACTOR 30"/>
    <property type="match status" value="1"/>
</dbReference>
<feature type="compositionally biased region" description="Basic and acidic residues" evidence="7">
    <location>
        <begin position="320"/>
        <end position="331"/>
    </location>
</feature>
<reference evidence="9 10" key="1">
    <citation type="submission" date="2021-05" db="EMBL/GenBank/DDBJ databases">
        <title>Genome Assembly of Synthetic Allotetraploid Brassica napus Reveals Homoeologous Exchanges between Subgenomes.</title>
        <authorList>
            <person name="Davis J.T."/>
        </authorList>
    </citation>
    <scope>NUCLEOTIDE SEQUENCE [LARGE SCALE GENOMIC DNA]</scope>
    <source>
        <strain evidence="10">cv. Da-Ae</strain>
        <tissue evidence="9">Seedling</tissue>
    </source>
</reference>
<organism evidence="9 10">
    <name type="scientific">Brassica napus</name>
    <name type="common">Rape</name>
    <dbReference type="NCBI Taxonomy" id="3708"/>
    <lineage>
        <taxon>Eukaryota</taxon>
        <taxon>Viridiplantae</taxon>
        <taxon>Streptophyta</taxon>
        <taxon>Embryophyta</taxon>
        <taxon>Tracheophyta</taxon>
        <taxon>Spermatophyta</taxon>
        <taxon>Magnoliopsida</taxon>
        <taxon>eudicotyledons</taxon>
        <taxon>Gunneridae</taxon>
        <taxon>Pentapetalae</taxon>
        <taxon>rosids</taxon>
        <taxon>malvids</taxon>
        <taxon>Brassicales</taxon>
        <taxon>Brassicaceae</taxon>
        <taxon>Brassiceae</taxon>
        <taxon>Brassica</taxon>
    </lineage>
</organism>
<keyword evidence="2" id="KW-0805">Transcription regulation</keyword>
<name>A0ABQ8A0X0_BRANA</name>
<dbReference type="Pfam" id="PF07716">
    <property type="entry name" value="bZIP_2"/>
    <property type="match status" value="1"/>
</dbReference>
<feature type="compositionally biased region" description="Low complexity" evidence="7">
    <location>
        <begin position="872"/>
        <end position="889"/>
    </location>
</feature>
<comment type="caution">
    <text evidence="9">The sequence shown here is derived from an EMBL/GenBank/DDBJ whole genome shotgun (WGS) entry which is preliminary data.</text>
</comment>
<feature type="coiled-coil region" evidence="6">
    <location>
        <begin position="768"/>
        <end position="823"/>
    </location>
</feature>
<feature type="region of interest" description="Disordered" evidence="7">
    <location>
        <begin position="219"/>
        <end position="249"/>
    </location>
</feature>
<keyword evidence="5" id="KW-0539">Nucleus</keyword>
<dbReference type="PROSITE" id="PS50217">
    <property type="entry name" value="BZIP"/>
    <property type="match status" value="2"/>
</dbReference>
<evidence type="ECO:0000256" key="2">
    <source>
        <dbReference type="ARBA" id="ARBA00023015"/>
    </source>
</evidence>
<protein>
    <recommendedName>
        <fullName evidence="8">BZIP domain-containing protein</fullName>
    </recommendedName>
</protein>
<dbReference type="Proteomes" id="UP000824890">
    <property type="component" value="Unassembled WGS sequence"/>
</dbReference>